<dbReference type="Pfam" id="PF00186">
    <property type="entry name" value="DHFR_1"/>
    <property type="match status" value="1"/>
</dbReference>
<dbReference type="EMBL" id="JAUSUG010000031">
    <property type="protein sequence ID" value="MDQ0257626.1"/>
    <property type="molecule type" value="Genomic_DNA"/>
</dbReference>
<dbReference type="EC" id="1.5.1.3" evidence="3 7"/>
<protein>
    <recommendedName>
        <fullName evidence="3 7">Dihydrofolate reductase</fullName>
        <ecNumber evidence="3 7">1.5.1.3</ecNumber>
    </recommendedName>
</protein>
<dbReference type="InterPro" id="IPR017925">
    <property type="entry name" value="DHFR_CS"/>
</dbReference>
<keyword evidence="5 7" id="KW-0521">NADP</keyword>
<dbReference type="PANTHER" id="PTHR48069:SF3">
    <property type="entry name" value="DIHYDROFOLATE REDUCTASE"/>
    <property type="match status" value="1"/>
</dbReference>
<evidence type="ECO:0000256" key="8">
    <source>
        <dbReference type="RuleBase" id="RU004474"/>
    </source>
</evidence>
<gene>
    <name evidence="10" type="ORF">J2S74_005088</name>
</gene>
<comment type="pathway">
    <text evidence="1 7">Cofactor biosynthesis; tetrahydrofolate biosynthesis; 5,6,7,8-tetrahydrofolate from 7,8-dihydrofolate: step 1/1.</text>
</comment>
<evidence type="ECO:0000256" key="2">
    <source>
        <dbReference type="ARBA" id="ARBA00009539"/>
    </source>
</evidence>
<evidence type="ECO:0000313" key="10">
    <source>
        <dbReference type="EMBL" id="MDQ0257626.1"/>
    </source>
</evidence>
<dbReference type="PROSITE" id="PS00075">
    <property type="entry name" value="DHFR_1"/>
    <property type="match status" value="1"/>
</dbReference>
<evidence type="ECO:0000256" key="3">
    <source>
        <dbReference type="ARBA" id="ARBA00012856"/>
    </source>
</evidence>
<dbReference type="SUPFAM" id="SSF53597">
    <property type="entry name" value="Dihydrofolate reductase-like"/>
    <property type="match status" value="1"/>
</dbReference>
<dbReference type="PROSITE" id="PS51330">
    <property type="entry name" value="DHFR_2"/>
    <property type="match status" value="1"/>
</dbReference>
<dbReference type="PIRSF" id="PIRSF000194">
    <property type="entry name" value="DHFR"/>
    <property type="match status" value="1"/>
</dbReference>
<name>A0ABU0A2A4_9BACI</name>
<dbReference type="InterPro" id="IPR001796">
    <property type="entry name" value="DHFR_dom"/>
</dbReference>
<keyword evidence="6 7" id="KW-0560">Oxidoreductase</keyword>
<evidence type="ECO:0000256" key="6">
    <source>
        <dbReference type="ARBA" id="ARBA00023002"/>
    </source>
</evidence>
<dbReference type="RefSeq" id="WP_307331648.1">
    <property type="nucleotide sequence ID" value="NZ_JAUSUG010000031.1"/>
</dbReference>
<dbReference type="Proteomes" id="UP001230005">
    <property type="component" value="Unassembled WGS sequence"/>
</dbReference>
<dbReference type="InterPro" id="IPR024072">
    <property type="entry name" value="DHFR-like_dom_sf"/>
</dbReference>
<dbReference type="CDD" id="cd00209">
    <property type="entry name" value="DHFR"/>
    <property type="match status" value="1"/>
</dbReference>
<organism evidence="10 11">
    <name type="scientific">Evansella vedderi</name>
    <dbReference type="NCBI Taxonomy" id="38282"/>
    <lineage>
        <taxon>Bacteria</taxon>
        <taxon>Bacillati</taxon>
        <taxon>Bacillota</taxon>
        <taxon>Bacilli</taxon>
        <taxon>Bacillales</taxon>
        <taxon>Bacillaceae</taxon>
        <taxon>Evansella</taxon>
    </lineage>
</organism>
<comment type="caution">
    <text evidence="10">The sequence shown here is derived from an EMBL/GenBank/DDBJ whole genome shotgun (WGS) entry which is preliminary data.</text>
</comment>
<evidence type="ECO:0000313" key="11">
    <source>
        <dbReference type="Proteomes" id="UP001230005"/>
    </source>
</evidence>
<keyword evidence="11" id="KW-1185">Reference proteome</keyword>
<evidence type="ECO:0000256" key="1">
    <source>
        <dbReference type="ARBA" id="ARBA00004903"/>
    </source>
</evidence>
<evidence type="ECO:0000256" key="4">
    <source>
        <dbReference type="ARBA" id="ARBA00022563"/>
    </source>
</evidence>
<comment type="function">
    <text evidence="7">Key enzyme in folate metabolism. Catalyzes an essential reaction for de novo glycine and purine synthesis, and for DNA precursor synthesis.</text>
</comment>
<dbReference type="PANTHER" id="PTHR48069">
    <property type="entry name" value="DIHYDROFOLATE REDUCTASE"/>
    <property type="match status" value="1"/>
</dbReference>
<proteinExistence type="inferred from homology"/>
<evidence type="ECO:0000256" key="5">
    <source>
        <dbReference type="ARBA" id="ARBA00022857"/>
    </source>
</evidence>
<dbReference type="PRINTS" id="PR00070">
    <property type="entry name" value="DHFR"/>
</dbReference>
<dbReference type="GO" id="GO:0004146">
    <property type="term" value="F:dihydrofolate reductase activity"/>
    <property type="evidence" value="ECO:0007669"/>
    <property type="project" value="UniProtKB-EC"/>
</dbReference>
<dbReference type="Gene3D" id="3.40.430.10">
    <property type="entry name" value="Dihydrofolate Reductase, subunit A"/>
    <property type="match status" value="1"/>
</dbReference>
<comment type="catalytic activity">
    <reaction evidence="7">
        <text>(6S)-5,6,7,8-tetrahydrofolate + NADP(+) = 7,8-dihydrofolate + NADPH + H(+)</text>
        <dbReference type="Rhea" id="RHEA:15009"/>
        <dbReference type="ChEBI" id="CHEBI:15378"/>
        <dbReference type="ChEBI" id="CHEBI:57451"/>
        <dbReference type="ChEBI" id="CHEBI:57453"/>
        <dbReference type="ChEBI" id="CHEBI:57783"/>
        <dbReference type="ChEBI" id="CHEBI:58349"/>
        <dbReference type="EC" id="1.5.1.3"/>
    </reaction>
</comment>
<evidence type="ECO:0000256" key="7">
    <source>
        <dbReference type="PIRNR" id="PIRNR000194"/>
    </source>
</evidence>
<comment type="similarity">
    <text evidence="2 7 8">Belongs to the dihydrofolate reductase family.</text>
</comment>
<keyword evidence="4 7" id="KW-0554">One-carbon metabolism</keyword>
<evidence type="ECO:0000259" key="9">
    <source>
        <dbReference type="PROSITE" id="PS51330"/>
    </source>
</evidence>
<sequence>MISMIAAMGNNNVIGKDGDMPWHLPNDLKYFKKVTTGHPVLMGRKTFESIGKPLPNRKNYVLTRNKAFAPEGVEVLHSIGEVRPLLDSEEEFFVIGGAHLYNDLLPLADRLYITHIKEDFTGDTFFPEIEQSEWKVISSEDGQVDEKNIYAHTFVVYERK</sequence>
<accession>A0ABU0A2A4</accession>
<feature type="domain" description="DHFR" evidence="9">
    <location>
        <begin position="1"/>
        <end position="159"/>
    </location>
</feature>
<reference evidence="10 11" key="1">
    <citation type="submission" date="2023-07" db="EMBL/GenBank/DDBJ databases">
        <title>Genomic Encyclopedia of Type Strains, Phase IV (KMG-IV): sequencing the most valuable type-strain genomes for metagenomic binning, comparative biology and taxonomic classification.</title>
        <authorList>
            <person name="Goeker M."/>
        </authorList>
    </citation>
    <scope>NUCLEOTIDE SEQUENCE [LARGE SCALE GENOMIC DNA]</scope>
    <source>
        <strain evidence="10 11">DSM 9768</strain>
    </source>
</reference>
<dbReference type="InterPro" id="IPR012259">
    <property type="entry name" value="DHFR"/>
</dbReference>